<dbReference type="VEuPathDB" id="PlasmoDB:PCOAH_00040690"/>
<keyword evidence="3" id="KW-1185">Reference proteome</keyword>
<reference evidence="3" key="1">
    <citation type="submission" date="2016-06" db="EMBL/GenBank/DDBJ databases">
        <title>First high quality genome sequence of Plasmodium coatneyi using continuous long reads from single molecule, real-time sequencing.</title>
        <authorList>
            <person name="Chien J.-T."/>
            <person name="Pakala S.B."/>
            <person name="Geraldo J.A."/>
            <person name="Lapp S.A."/>
            <person name="Barnwell J.W."/>
            <person name="Kissinger J.C."/>
            <person name="Galinski M.R."/>
            <person name="Humphrey J.C."/>
        </authorList>
    </citation>
    <scope>NUCLEOTIDE SEQUENCE [LARGE SCALE GENOMIC DNA]</scope>
    <source>
        <strain evidence="3">Hackeri</strain>
    </source>
</reference>
<dbReference type="GeneID" id="30910800"/>
<proteinExistence type="predicted"/>
<dbReference type="AlphaFoldDB" id="A0A1B1E4H5"/>
<feature type="compositionally biased region" description="Polar residues" evidence="1">
    <location>
        <begin position="211"/>
        <end position="221"/>
    </location>
</feature>
<feature type="compositionally biased region" description="Acidic residues" evidence="1">
    <location>
        <begin position="87"/>
        <end position="97"/>
    </location>
</feature>
<feature type="compositionally biased region" description="Basic and acidic residues" evidence="1">
    <location>
        <begin position="26"/>
        <end position="52"/>
    </location>
</feature>
<sequence>MKRDGKEGTKENPDHLQKCQMVTQNYHEKGANEEEKQKRQNKHEEKMEKFTKNEQIPFDELSTSRGNTNNAESKRNLQNLLGSYYSSDEESEGESQQEQDLTQEGATSQTGKHQVDNQSDSDAEGGDNTDSISDSLSDEEGEACQGKKQTEQSTGNHGKTIKEKEEEPPLPMGSNPHGEETKTNYEEEEPASQLQNDKKKRRTSPPLPNKWQKTSHTASENKSAHTVGKINYNVKNSQSSFHRGYNVNPNWGTNPTQTNYHQPPLDSKSFFHNAHSGAGRQYPYDVNSQYLYNCGAPIHPKGNLNNLSLTNFGYSTKKEINVDLQNIPVIDQRQILRDWKPTIPEEKKKSQKYDIKTKVYNAASNTFDKVIIHGNKQKRKHQINWLAKEAVEKEYEILQKTNYSKRRTTNDKYGW</sequence>
<evidence type="ECO:0000256" key="1">
    <source>
        <dbReference type="SAM" id="MobiDB-lite"/>
    </source>
</evidence>
<evidence type="ECO:0000313" key="2">
    <source>
        <dbReference type="EMBL" id="ANQ09896.1"/>
    </source>
</evidence>
<dbReference type="RefSeq" id="XP_019916591.1">
    <property type="nucleotide sequence ID" value="XM_020060857.1"/>
</dbReference>
<feature type="region of interest" description="Disordered" evidence="1">
    <location>
        <begin position="1"/>
        <end position="226"/>
    </location>
</feature>
<feature type="compositionally biased region" description="Polar residues" evidence="1">
    <location>
        <begin position="102"/>
        <end position="118"/>
    </location>
</feature>
<feature type="compositionally biased region" description="Basic and acidic residues" evidence="1">
    <location>
        <begin position="1"/>
        <end position="17"/>
    </location>
</feature>
<protein>
    <submittedName>
        <fullName evidence="2">Uncharacterized protein</fullName>
    </submittedName>
</protein>
<evidence type="ECO:0000313" key="3">
    <source>
        <dbReference type="Proteomes" id="UP000092716"/>
    </source>
</evidence>
<accession>A0A1B1E4H5</accession>
<feature type="compositionally biased region" description="Polar residues" evidence="1">
    <location>
        <begin position="61"/>
        <end position="81"/>
    </location>
</feature>
<dbReference type="OrthoDB" id="206969at2759"/>
<organism evidence="2 3">
    <name type="scientific">Plasmodium coatneyi</name>
    <dbReference type="NCBI Taxonomy" id="208452"/>
    <lineage>
        <taxon>Eukaryota</taxon>
        <taxon>Sar</taxon>
        <taxon>Alveolata</taxon>
        <taxon>Apicomplexa</taxon>
        <taxon>Aconoidasida</taxon>
        <taxon>Haemosporida</taxon>
        <taxon>Plasmodiidae</taxon>
        <taxon>Plasmodium</taxon>
    </lineage>
</organism>
<name>A0A1B1E4H5_9APIC</name>
<dbReference type="EMBL" id="CP016250">
    <property type="protein sequence ID" value="ANQ09896.1"/>
    <property type="molecule type" value="Genomic_DNA"/>
</dbReference>
<dbReference type="Proteomes" id="UP000092716">
    <property type="component" value="Chromosome 12"/>
</dbReference>
<gene>
    <name evidence="2" type="ORF">PCOAH_00040690</name>
</gene>
<dbReference type="KEGG" id="pcot:PCOAH_00040690"/>